<dbReference type="eggNOG" id="ENOG502SN6Y">
    <property type="taxonomic scope" value="Eukaryota"/>
</dbReference>
<dbReference type="RefSeq" id="XP_009222179.1">
    <property type="nucleotide sequence ID" value="XM_009223915.1"/>
</dbReference>
<feature type="compositionally biased region" description="Basic and acidic residues" evidence="1">
    <location>
        <begin position="105"/>
        <end position="117"/>
    </location>
</feature>
<dbReference type="EnsemblFungi" id="EJT76179">
    <property type="protein sequence ID" value="EJT76179"/>
    <property type="gene ID" value="GGTG_06101"/>
</dbReference>
<feature type="compositionally biased region" description="Basic residues" evidence="1">
    <location>
        <begin position="20"/>
        <end position="30"/>
    </location>
</feature>
<feature type="region of interest" description="Disordered" evidence="1">
    <location>
        <begin position="64"/>
        <end position="125"/>
    </location>
</feature>
<dbReference type="Pfam" id="PF25312">
    <property type="entry name" value="Allergen_Asp_f_4"/>
    <property type="match status" value="1"/>
</dbReference>
<feature type="chain" id="PRO_5015094643" description="Allergen Asp f 4" evidence="2">
    <location>
        <begin position="17"/>
        <end position="334"/>
    </location>
</feature>
<dbReference type="PANTHER" id="PTHR42039:SF1">
    <property type="entry name" value="PUTATIVE (AFU_ORTHOLOGUE AFUA_3G02940)-RELATED"/>
    <property type="match status" value="1"/>
</dbReference>
<reference evidence="3" key="3">
    <citation type="submission" date="2010-09" db="EMBL/GenBank/DDBJ databases">
        <title>Annotation of Gaeumannomyces graminis var. tritici R3-111a-1.</title>
        <authorList>
            <consortium name="The Broad Institute Genome Sequencing Platform"/>
            <person name="Ma L.-J."/>
            <person name="Dead R."/>
            <person name="Young S.K."/>
            <person name="Zeng Q."/>
            <person name="Gargeya S."/>
            <person name="Fitzgerald M."/>
            <person name="Haas B."/>
            <person name="Abouelleil A."/>
            <person name="Alvarado L."/>
            <person name="Arachchi H.M."/>
            <person name="Berlin A."/>
            <person name="Brown A."/>
            <person name="Chapman S.B."/>
            <person name="Chen Z."/>
            <person name="Dunbar C."/>
            <person name="Freedman E."/>
            <person name="Gearin G."/>
            <person name="Gellesch M."/>
            <person name="Goldberg J."/>
            <person name="Griggs A."/>
            <person name="Gujja S."/>
            <person name="Heiman D."/>
            <person name="Howarth C."/>
            <person name="Larson L."/>
            <person name="Lui A."/>
            <person name="MacDonald P.J.P."/>
            <person name="Mehta T."/>
            <person name="Montmayeur A."/>
            <person name="Murphy C."/>
            <person name="Neiman D."/>
            <person name="Pearson M."/>
            <person name="Priest M."/>
            <person name="Roberts A."/>
            <person name="Saif S."/>
            <person name="Shea T."/>
            <person name="Shenoy N."/>
            <person name="Sisk P."/>
            <person name="Stolte C."/>
            <person name="Sykes S."/>
            <person name="Yandava C."/>
            <person name="Wortman J."/>
            <person name="Nusbaum C."/>
            <person name="Birren B."/>
        </authorList>
    </citation>
    <scope>NUCLEOTIDE SEQUENCE</scope>
    <source>
        <strain evidence="3">R3-111a-1</strain>
    </source>
</reference>
<dbReference type="VEuPathDB" id="FungiDB:GGTG_06101"/>
<dbReference type="HOGENOM" id="CLU_043430_0_0_1"/>
<proteinExistence type="predicted"/>
<evidence type="ECO:0000313" key="5">
    <source>
        <dbReference type="Proteomes" id="UP000006039"/>
    </source>
</evidence>
<reference evidence="3" key="2">
    <citation type="submission" date="2010-07" db="EMBL/GenBank/DDBJ databases">
        <authorList>
            <consortium name="The Broad Institute Genome Sequencing Platform"/>
            <consortium name="Broad Institute Genome Sequencing Center for Infectious Disease"/>
            <person name="Ma L.-J."/>
            <person name="Dead R."/>
            <person name="Young S."/>
            <person name="Zeng Q."/>
            <person name="Koehrsen M."/>
            <person name="Alvarado L."/>
            <person name="Berlin A."/>
            <person name="Chapman S.B."/>
            <person name="Chen Z."/>
            <person name="Freedman E."/>
            <person name="Gellesch M."/>
            <person name="Goldberg J."/>
            <person name="Griggs A."/>
            <person name="Gujja S."/>
            <person name="Heilman E.R."/>
            <person name="Heiman D."/>
            <person name="Hepburn T."/>
            <person name="Howarth C."/>
            <person name="Jen D."/>
            <person name="Larson L."/>
            <person name="Mehta T."/>
            <person name="Neiman D."/>
            <person name="Pearson M."/>
            <person name="Roberts A."/>
            <person name="Saif S."/>
            <person name="Shea T."/>
            <person name="Shenoy N."/>
            <person name="Sisk P."/>
            <person name="Stolte C."/>
            <person name="Sykes S."/>
            <person name="Walk T."/>
            <person name="White J."/>
            <person name="Yandava C."/>
            <person name="Haas B."/>
            <person name="Nusbaum C."/>
            <person name="Birren B."/>
        </authorList>
    </citation>
    <scope>NUCLEOTIDE SEQUENCE</scope>
    <source>
        <strain evidence="3">R3-111a-1</strain>
    </source>
</reference>
<keyword evidence="5" id="KW-1185">Reference proteome</keyword>
<organism evidence="3">
    <name type="scientific">Gaeumannomyces tritici (strain R3-111a-1)</name>
    <name type="common">Wheat and barley take-all root rot fungus</name>
    <name type="synonym">Gaeumannomyces graminis var. tritici</name>
    <dbReference type="NCBI Taxonomy" id="644352"/>
    <lineage>
        <taxon>Eukaryota</taxon>
        <taxon>Fungi</taxon>
        <taxon>Dikarya</taxon>
        <taxon>Ascomycota</taxon>
        <taxon>Pezizomycotina</taxon>
        <taxon>Sordariomycetes</taxon>
        <taxon>Sordariomycetidae</taxon>
        <taxon>Magnaporthales</taxon>
        <taxon>Magnaporthaceae</taxon>
        <taxon>Gaeumannomyces</taxon>
    </lineage>
</organism>
<dbReference type="GO" id="GO:0019863">
    <property type="term" value="F:IgE binding"/>
    <property type="evidence" value="ECO:0007669"/>
    <property type="project" value="InterPro"/>
</dbReference>
<reference evidence="4" key="4">
    <citation type="journal article" date="2015" name="G3 (Bethesda)">
        <title>Genome sequences of three phytopathogenic species of the Magnaporthaceae family of fungi.</title>
        <authorList>
            <person name="Okagaki L.H."/>
            <person name="Nunes C.C."/>
            <person name="Sailsbery J."/>
            <person name="Clay B."/>
            <person name="Brown D."/>
            <person name="John T."/>
            <person name="Oh Y."/>
            <person name="Young N."/>
            <person name="Fitzgerald M."/>
            <person name="Haas B.J."/>
            <person name="Zeng Q."/>
            <person name="Young S."/>
            <person name="Adiconis X."/>
            <person name="Fan L."/>
            <person name="Levin J.Z."/>
            <person name="Mitchell T.K."/>
            <person name="Okubara P.A."/>
            <person name="Farman M.L."/>
            <person name="Kohn L.M."/>
            <person name="Birren B."/>
            <person name="Ma L.-J."/>
            <person name="Dean R.A."/>
        </authorList>
    </citation>
    <scope>NUCLEOTIDE SEQUENCE</scope>
    <source>
        <strain evidence="4">R3-111a-1</strain>
    </source>
</reference>
<protein>
    <recommendedName>
        <fullName evidence="6">Allergen Asp f 4</fullName>
    </recommendedName>
</protein>
<gene>
    <name evidence="4" type="primary">20346559</name>
    <name evidence="3" type="ORF">GGTG_06101</name>
</gene>
<feature type="signal peptide" evidence="2">
    <location>
        <begin position="1"/>
        <end position="16"/>
    </location>
</feature>
<dbReference type="AlphaFoldDB" id="J3NXU6"/>
<dbReference type="EMBL" id="GL385397">
    <property type="protein sequence ID" value="EJT76179.1"/>
    <property type="molecule type" value="Genomic_DNA"/>
</dbReference>
<dbReference type="GeneID" id="20346559"/>
<accession>J3NXU6</accession>
<keyword evidence="2" id="KW-0732">Signal</keyword>
<evidence type="ECO:0000256" key="1">
    <source>
        <dbReference type="SAM" id="MobiDB-lite"/>
    </source>
</evidence>
<dbReference type="Proteomes" id="UP000006039">
    <property type="component" value="Unassembled WGS sequence"/>
</dbReference>
<sequence length="334" mass="35187">MHLTPLILLAAAGASAHPSGHAHMHRHVHEKRTPVPAPEPNPAVGDLVTATVMGKVVQWTNTYDGKSSPFLMGSNKKNNGDKKPKASPTPAVSTASAPAAQKTDAPSDGKKGDDNKGGKGKGATTKAPFCNGAPALIKRATAQQIAYTGNTGAKGNWGCNIMLVADSKTADQYQYTSKFTNVDKDEQTCTCFNKIGPDGKIDGFFHEGVKWTMAPGDTQYVAYDSNTQGGCVCNSGKSLRKTTFGQFAGTWLEFDFENTSNKGWSGADASSLVPQKYSMQVDGLQVCSQGTCSTIWPGGRGDNAYLGGMEDLDGIGLNIPPGKCQLDVKVGYNS</sequence>
<dbReference type="GO" id="GO:0005576">
    <property type="term" value="C:extracellular region"/>
    <property type="evidence" value="ECO:0007669"/>
    <property type="project" value="InterPro"/>
</dbReference>
<reference evidence="4" key="5">
    <citation type="submission" date="2018-04" db="UniProtKB">
        <authorList>
            <consortium name="EnsemblFungi"/>
        </authorList>
    </citation>
    <scope>IDENTIFICATION</scope>
    <source>
        <strain evidence="4">R3-111a-1</strain>
    </source>
</reference>
<evidence type="ECO:0000256" key="2">
    <source>
        <dbReference type="SAM" id="SignalP"/>
    </source>
</evidence>
<evidence type="ECO:0000313" key="3">
    <source>
        <dbReference type="EMBL" id="EJT76179.1"/>
    </source>
</evidence>
<evidence type="ECO:0008006" key="6">
    <source>
        <dbReference type="Google" id="ProtNLM"/>
    </source>
</evidence>
<dbReference type="InterPro" id="IPR038903">
    <property type="entry name" value="Allergen_Asp_f_4"/>
</dbReference>
<feature type="compositionally biased region" description="Low complexity" evidence="1">
    <location>
        <begin position="86"/>
        <end position="100"/>
    </location>
</feature>
<name>J3NXU6_GAET3</name>
<dbReference type="PANTHER" id="PTHR42039">
    <property type="entry name" value="PUTATIVE (AFU_ORTHOLOGUE AFUA_3G02940)-RELATED"/>
    <property type="match status" value="1"/>
</dbReference>
<evidence type="ECO:0000313" key="4">
    <source>
        <dbReference type="EnsemblFungi" id="EJT76179"/>
    </source>
</evidence>
<reference evidence="5" key="1">
    <citation type="submission" date="2010-07" db="EMBL/GenBank/DDBJ databases">
        <title>The genome sequence of Gaeumannomyces graminis var. tritici strain R3-111a-1.</title>
        <authorList>
            <consortium name="The Broad Institute Genome Sequencing Platform"/>
            <person name="Ma L.-J."/>
            <person name="Dead R."/>
            <person name="Young S."/>
            <person name="Zeng Q."/>
            <person name="Koehrsen M."/>
            <person name="Alvarado L."/>
            <person name="Berlin A."/>
            <person name="Chapman S.B."/>
            <person name="Chen Z."/>
            <person name="Freedman E."/>
            <person name="Gellesch M."/>
            <person name="Goldberg J."/>
            <person name="Griggs A."/>
            <person name="Gujja S."/>
            <person name="Heilman E.R."/>
            <person name="Heiman D."/>
            <person name="Hepburn T."/>
            <person name="Howarth C."/>
            <person name="Jen D."/>
            <person name="Larson L."/>
            <person name="Mehta T."/>
            <person name="Neiman D."/>
            <person name="Pearson M."/>
            <person name="Roberts A."/>
            <person name="Saif S."/>
            <person name="Shea T."/>
            <person name="Shenoy N."/>
            <person name="Sisk P."/>
            <person name="Stolte C."/>
            <person name="Sykes S."/>
            <person name="Walk T."/>
            <person name="White J."/>
            <person name="Yandava C."/>
            <person name="Haas B."/>
            <person name="Nusbaum C."/>
            <person name="Birren B."/>
        </authorList>
    </citation>
    <scope>NUCLEOTIDE SEQUENCE [LARGE SCALE GENOMIC DNA]</scope>
    <source>
        <strain evidence="5">R3-111a-1</strain>
    </source>
</reference>
<dbReference type="OrthoDB" id="118256at2759"/>
<feature type="region of interest" description="Disordered" evidence="1">
    <location>
        <begin position="17"/>
        <end position="44"/>
    </location>
</feature>